<comment type="caution">
    <text evidence="3">The sequence shown here is derived from an EMBL/GenBank/DDBJ whole genome shotgun (WGS) entry which is preliminary data.</text>
</comment>
<dbReference type="SUPFAM" id="SSF53474">
    <property type="entry name" value="alpha/beta-Hydrolases"/>
    <property type="match status" value="1"/>
</dbReference>
<evidence type="ECO:0000313" key="3">
    <source>
        <dbReference type="EMBL" id="KAK2601901.1"/>
    </source>
</evidence>
<dbReference type="GO" id="GO:0016787">
    <property type="term" value="F:hydrolase activity"/>
    <property type="evidence" value="ECO:0007669"/>
    <property type="project" value="UniProtKB-KW"/>
</dbReference>
<evidence type="ECO:0000259" key="2">
    <source>
        <dbReference type="Pfam" id="PF07859"/>
    </source>
</evidence>
<organism evidence="3 4">
    <name type="scientific">Conoideocrella luteorostrata</name>
    <dbReference type="NCBI Taxonomy" id="1105319"/>
    <lineage>
        <taxon>Eukaryota</taxon>
        <taxon>Fungi</taxon>
        <taxon>Dikarya</taxon>
        <taxon>Ascomycota</taxon>
        <taxon>Pezizomycotina</taxon>
        <taxon>Sordariomycetes</taxon>
        <taxon>Hypocreomycetidae</taxon>
        <taxon>Hypocreales</taxon>
        <taxon>Clavicipitaceae</taxon>
        <taxon>Conoideocrella</taxon>
    </lineage>
</organism>
<dbReference type="InterPro" id="IPR013094">
    <property type="entry name" value="AB_hydrolase_3"/>
</dbReference>
<feature type="domain" description="Alpha/beta hydrolase fold-3" evidence="2">
    <location>
        <begin position="37"/>
        <end position="282"/>
    </location>
</feature>
<dbReference type="Gene3D" id="3.40.50.1820">
    <property type="entry name" value="alpha/beta hydrolase"/>
    <property type="match status" value="1"/>
</dbReference>
<dbReference type="AlphaFoldDB" id="A0AAJ0CRA4"/>
<dbReference type="Proteomes" id="UP001251528">
    <property type="component" value="Unassembled WGS sequence"/>
</dbReference>
<protein>
    <recommendedName>
        <fullName evidence="2">Alpha/beta hydrolase fold-3 domain-containing protein</fullName>
    </recommendedName>
</protein>
<accession>A0AAJ0CRA4</accession>
<gene>
    <name evidence="3" type="ORF">QQS21_004588</name>
</gene>
<keyword evidence="1" id="KW-0378">Hydrolase</keyword>
<dbReference type="InterPro" id="IPR029058">
    <property type="entry name" value="AB_hydrolase_fold"/>
</dbReference>
<evidence type="ECO:0000256" key="1">
    <source>
        <dbReference type="ARBA" id="ARBA00022801"/>
    </source>
</evidence>
<keyword evidence="4" id="KW-1185">Reference proteome</keyword>
<proteinExistence type="predicted"/>
<dbReference type="Pfam" id="PF07859">
    <property type="entry name" value="Abhydrolase_3"/>
    <property type="match status" value="1"/>
</dbReference>
<dbReference type="InterPro" id="IPR050300">
    <property type="entry name" value="GDXG_lipolytic_enzyme"/>
</dbReference>
<dbReference type="PANTHER" id="PTHR48081">
    <property type="entry name" value="AB HYDROLASE SUPERFAMILY PROTEIN C4A8.06C"/>
    <property type="match status" value="1"/>
</dbReference>
<evidence type="ECO:0000313" key="4">
    <source>
        <dbReference type="Proteomes" id="UP001251528"/>
    </source>
</evidence>
<name>A0AAJ0CRA4_9HYPO</name>
<sequence>MEKKECIYTNPAESPPITTDVYYPTSNGSNALRPVAILFHPGGFVVSNKDLVSKGVIDCLVLELGIVAVVPNYRLCPTISVWNGPVTDAKACLTWVHDTLPKILANDKKIAIDVQRIATIGFSAGGTLALLLAAERHKPIACLTFYGQLFWSDPLWSQPKAALAGLPNLGKDLYDRVYDEGIVVAAPSTRGPGGPDLSKPRNAWLLTSLKEGWWLKEIVKDDDYDKIDPAKLLGPEFPPTAFVHGTADVVCPHTISEKAHASLNAHGVDTALFLVSDKPHDFDTLLTRQDTDFTKIREALWWLSQKLGSNYFAR</sequence>
<reference evidence="3" key="1">
    <citation type="submission" date="2023-06" db="EMBL/GenBank/DDBJ databases">
        <title>Conoideocrella luteorostrata (Hypocreales: Clavicipitaceae), a potential biocontrol fungus for elongate hemlock scale in United States Christmas tree production areas.</title>
        <authorList>
            <person name="Barrett H."/>
            <person name="Lovett B."/>
            <person name="Macias A.M."/>
            <person name="Stajich J.E."/>
            <person name="Kasson M.T."/>
        </authorList>
    </citation>
    <scope>NUCLEOTIDE SEQUENCE</scope>
    <source>
        <strain evidence="3">ARSEF 14590</strain>
    </source>
</reference>
<dbReference type="EMBL" id="JASWJB010000068">
    <property type="protein sequence ID" value="KAK2601901.1"/>
    <property type="molecule type" value="Genomic_DNA"/>
</dbReference>